<keyword evidence="2" id="KW-1003">Cell membrane</keyword>
<dbReference type="GO" id="GO:0005886">
    <property type="term" value="C:plasma membrane"/>
    <property type="evidence" value="ECO:0007669"/>
    <property type="project" value="UniProtKB-SubCell"/>
</dbReference>
<evidence type="ECO:0000313" key="10">
    <source>
        <dbReference type="Proteomes" id="UP000280668"/>
    </source>
</evidence>
<organism evidence="9 10">
    <name type="scientific">Bogoriella caseilytica</name>
    <dbReference type="NCBI Taxonomy" id="56055"/>
    <lineage>
        <taxon>Bacteria</taxon>
        <taxon>Bacillati</taxon>
        <taxon>Actinomycetota</taxon>
        <taxon>Actinomycetes</taxon>
        <taxon>Micrococcales</taxon>
        <taxon>Bogoriellaceae</taxon>
        <taxon>Bogoriella</taxon>
    </lineage>
</organism>
<feature type="compositionally biased region" description="Basic and acidic residues" evidence="6">
    <location>
        <begin position="107"/>
        <end position="125"/>
    </location>
</feature>
<dbReference type="Proteomes" id="UP000280668">
    <property type="component" value="Unassembled WGS sequence"/>
</dbReference>
<keyword evidence="3 7" id="KW-0812">Transmembrane</keyword>
<keyword evidence="4 7" id="KW-1133">Transmembrane helix</keyword>
<evidence type="ECO:0000256" key="2">
    <source>
        <dbReference type="ARBA" id="ARBA00022475"/>
    </source>
</evidence>
<reference evidence="9 10" key="1">
    <citation type="submission" date="2018-11" db="EMBL/GenBank/DDBJ databases">
        <title>Sequencing the genomes of 1000 actinobacteria strains.</title>
        <authorList>
            <person name="Klenk H.-P."/>
        </authorList>
    </citation>
    <scope>NUCLEOTIDE SEQUENCE [LARGE SCALE GENOMIC DNA]</scope>
    <source>
        <strain evidence="9 10">DSM 11294</strain>
    </source>
</reference>
<gene>
    <name evidence="9" type="ORF">EDD31_0683</name>
</gene>
<feature type="domain" description="Cardiolipin synthase N-terminal" evidence="8">
    <location>
        <begin position="12"/>
        <end position="58"/>
    </location>
</feature>
<dbReference type="InterPro" id="IPR027379">
    <property type="entry name" value="CLS_N"/>
</dbReference>
<keyword evidence="5 7" id="KW-0472">Membrane</keyword>
<evidence type="ECO:0000259" key="8">
    <source>
        <dbReference type="Pfam" id="PF13396"/>
    </source>
</evidence>
<proteinExistence type="predicted"/>
<feature type="transmembrane region" description="Helical" evidence="7">
    <location>
        <begin position="37"/>
        <end position="56"/>
    </location>
</feature>
<accession>A0A3N2BAY2</accession>
<keyword evidence="10" id="KW-1185">Reference proteome</keyword>
<feature type="region of interest" description="Disordered" evidence="6">
    <location>
        <begin position="62"/>
        <end position="170"/>
    </location>
</feature>
<dbReference type="Pfam" id="PF13396">
    <property type="entry name" value="PLDc_N"/>
    <property type="match status" value="1"/>
</dbReference>
<dbReference type="RefSeq" id="WP_123302910.1">
    <property type="nucleotide sequence ID" value="NZ_RKHK01000001.1"/>
</dbReference>
<evidence type="ECO:0000256" key="6">
    <source>
        <dbReference type="SAM" id="MobiDB-lite"/>
    </source>
</evidence>
<dbReference type="OrthoDB" id="3298527at2"/>
<dbReference type="AlphaFoldDB" id="A0A3N2BAY2"/>
<evidence type="ECO:0000256" key="1">
    <source>
        <dbReference type="ARBA" id="ARBA00004651"/>
    </source>
</evidence>
<comment type="subcellular location">
    <subcellularLocation>
        <location evidence="1">Cell membrane</location>
        <topology evidence="1">Multi-pass membrane protein</topology>
    </subcellularLocation>
</comment>
<evidence type="ECO:0000256" key="3">
    <source>
        <dbReference type="ARBA" id="ARBA00022692"/>
    </source>
</evidence>
<sequence>MLRLLPVFLAVAIWVYALVDCARTPEDEMPYRVPKVVWIILVVVFPFVGAVAWIIVSRVARSQNGGGSGVWSSGPPKPGRPSAPSGPRAPDDDPEFLFRIEQRRRREAAAERRRQAEKRGEKPGHDSAGGGDAREGGAPGTGAHGGSADEPGEGNPGPSGGSAPDVDSSR</sequence>
<evidence type="ECO:0000256" key="5">
    <source>
        <dbReference type="ARBA" id="ARBA00023136"/>
    </source>
</evidence>
<protein>
    <submittedName>
        <fullName evidence="9">Phospholipase D-like protein</fullName>
    </submittedName>
</protein>
<evidence type="ECO:0000256" key="7">
    <source>
        <dbReference type="SAM" id="Phobius"/>
    </source>
</evidence>
<evidence type="ECO:0000256" key="4">
    <source>
        <dbReference type="ARBA" id="ARBA00022989"/>
    </source>
</evidence>
<name>A0A3N2BAY2_9MICO</name>
<comment type="caution">
    <text evidence="9">The sequence shown here is derived from an EMBL/GenBank/DDBJ whole genome shotgun (WGS) entry which is preliminary data.</text>
</comment>
<feature type="compositionally biased region" description="Gly residues" evidence="6">
    <location>
        <begin position="127"/>
        <end position="145"/>
    </location>
</feature>
<dbReference type="EMBL" id="RKHK01000001">
    <property type="protein sequence ID" value="ROR72332.1"/>
    <property type="molecule type" value="Genomic_DNA"/>
</dbReference>
<evidence type="ECO:0000313" key="9">
    <source>
        <dbReference type="EMBL" id="ROR72332.1"/>
    </source>
</evidence>